<dbReference type="AlphaFoldDB" id="A0AAN8ZJ62"/>
<proteinExistence type="inferred from homology"/>
<evidence type="ECO:0000313" key="3">
    <source>
        <dbReference type="Proteomes" id="UP001370490"/>
    </source>
</evidence>
<evidence type="ECO:0000313" key="2">
    <source>
        <dbReference type="EMBL" id="KAK6939856.1"/>
    </source>
</evidence>
<dbReference type="PANTHER" id="PTHR33558">
    <property type="entry name" value="GLUTAREDOXIN-LIKE PROTEIN C5ORF63 HOMOLOG"/>
    <property type="match status" value="1"/>
</dbReference>
<evidence type="ECO:0000256" key="1">
    <source>
        <dbReference type="RuleBase" id="RU363082"/>
    </source>
</evidence>
<protein>
    <recommendedName>
        <fullName evidence="1">Glutaredoxin-like protein</fullName>
    </recommendedName>
</protein>
<dbReference type="InterPro" id="IPR036249">
    <property type="entry name" value="Thioredoxin-like_sf"/>
</dbReference>
<dbReference type="InterPro" id="IPR052565">
    <property type="entry name" value="Glutaredoxin-like_YDR286C"/>
</dbReference>
<keyword evidence="1" id="KW-0813">Transport</keyword>
<keyword evidence="3" id="KW-1185">Reference proteome</keyword>
<dbReference type="Proteomes" id="UP001370490">
    <property type="component" value="Unassembled WGS sequence"/>
</dbReference>
<dbReference type="PANTHER" id="PTHR33558:SF1">
    <property type="entry name" value="GLUTAREDOXIN-LIKE PROTEIN C5ORF63 HOMOLOG"/>
    <property type="match status" value="1"/>
</dbReference>
<comment type="caution">
    <text evidence="2">The sequence shown here is derived from an EMBL/GenBank/DDBJ whole genome shotgun (WGS) entry which is preliminary data.</text>
</comment>
<dbReference type="Gene3D" id="3.40.30.10">
    <property type="entry name" value="Glutaredoxin"/>
    <property type="match status" value="1"/>
</dbReference>
<dbReference type="Pfam" id="PF05768">
    <property type="entry name" value="Glrx-like"/>
    <property type="match status" value="1"/>
</dbReference>
<accession>A0AAN8ZJ62</accession>
<dbReference type="EMBL" id="JBAMMX010000005">
    <property type="protein sequence ID" value="KAK6939856.1"/>
    <property type="molecule type" value="Genomic_DNA"/>
</dbReference>
<reference evidence="2 3" key="1">
    <citation type="submission" date="2023-12" db="EMBL/GenBank/DDBJ databases">
        <title>A high-quality genome assembly for Dillenia turbinata (Dilleniales).</title>
        <authorList>
            <person name="Chanderbali A."/>
        </authorList>
    </citation>
    <scope>NUCLEOTIDE SEQUENCE [LARGE SCALE GENOMIC DNA]</scope>
    <source>
        <strain evidence="2">LSX21</strain>
        <tissue evidence="2">Leaf</tissue>
    </source>
</reference>
<dbReference type="InterPro" id="IPR008554">
    <property type="entry name" value="Glutaredoxin-like"/>
</dbReference>
<keyword evidence="1" id="KW-0249">Electron transport</keyword>
<name>A0AAN8ZJ62_9MAGN</name>
<organism evidence="2 3">
    <name type="scientific">Dillenia turbinata</name>
    <dbReference type="NCBI Taxonomy" id="194707"/>
    <lineage>
        <taxon>Eukaryota</taxon>
        <taxon>Viridiplantae</taxon>
        <taxon>Streptophyta</taxon>
        <taxon>Embryophyta</taxon>
        <taxon>Tracheophyta</taxon>
        <taxon>Spermatophyta</taxon>
        <taxon>Magnoliopsida</taxon>
        <taxon>eudicotyledons</taxon>
        <taxon>Gunneridae</taxon>
        <taxon>Pentapetalae</taxon>
        <taxon>Dilleniales</taxon>
        <taxon>Dilleniaceae</taxon>
        <taxon>Dillenia</taxon>
    </lineage>
</organism>
<comment type="similarity">
    <text evidence="1">Belongs to the glutaredoxin family.</text>
</comment>
<dbReference type="SUPFAM" id="SSF52833">
    <property type="entry name" value="Thioredoxin-like"/>
    <property type="match status" value="1"/>
</dbReference>
<sequence>MGAGTVIGPISISMSRGLWYATQKSTLAFFKSHSAVASFSSSASVGSNSRKLILYSKPGCCLCDGLKEKLHAAFSLSSPHSLQDVHLEVRDITSKVEWEQAYQYEIPVLARALPDGSEEILPRLSPRLGVEHIQKKLATALRQ</sequence>
<gene>
    <name evidence="2" type="ORF">RJ641_029387</name>
</gene>